<evidence type="ECO:0000256" key="7">
    <source>
        <dbReference type="SAM" id="Phobius"/>
    </source>
</evidence>
<dbReference type="InterPro" id="IPR051611">
    <property type="entry name" value="ECF_transporter_component"/>
</dbReference>
<dbReference type="NCBIfam" id="TIGR02454">
    <property type="entry name" value="ECF_T_CbiQ"/>
    <property type="match status" value="1"/>
</dbReference>
<dbReference type="InterPro" id="IPR012809">
    <property type="entry name" value="ECF_CbiQ"/>
</dbReference>
<keyword evidence="3" id="KW-1003">Cell membrane</keyword>
<keyword evidence="4 7" id="KW-0812">Transmembrane</keyword>
<dbReference type="AlphaFoldDB" id="A0A285NII6"/>
<dbReference type="GO" id="GO:0043190">
    <property type="term" value="C:ATP-binding cassette (ABC) transporter complex"/>
    <property type="evidence" value="ECO:0007669"/>
    <property type="project" value="InterPro"/>
</dbReference>
<evidence type="ECO:0000256" key="2">
    <source>
        <dbReference type="ARBA" id="ARBA00008564"/>
    </source>
</evidence>
<accession>A0A285NII6</accession>
<dbReference type="GO" id="GO:0006824">
    <property type="term" value="P:cobalt ion transport"/>
    <property type="evidence" value="ECO:0007669"/>
    <property type="project" value="InterPro"/>
</dbReference>
<keyword evidence="9" id="KW-1185">Reference proteome</keyword>
<evidence type="ECO:0000256" key="6">
    <source>
        <dbReference type="ARBA" id="ARBA00023136"/>
    </source>
</evidence>
<name>A0A285NII6_9HYPH</name>
<dbReference type="CDD" id="cd16914">
    <property type="entry name" value="EcfT"/>
    <property type="match status" value="1"/>
</dbReference>
<feature type="transmembrane region" description="Helical" evidence="7">
    <location>
        <begin position="121"/>
        <end position="139"/>
    </location>
</feature>
<evidence type="ECO:0000256" key="4">
    <source>
        <dbReference type="ARBA" id="ARBA00022692"/>
    </source>
</evidence>
<reference evidence="8 9" key="1">
    <citation type="submission" date="2017-09" db="EMBL/GenBank/DDBJ databases">
        <authorList>
            <person name="Ehlers B."/>
            <person name="Leendertz F.H."/>
        </authorList>
    </citation>
    <scope>NUCLEOTIDE SEQUENCE [LARGE SCALE GENOMIC DNA]</scope>
    <source>
        <strain evidence="8 9">DSM 18289</strain>
    </source>
</reference>
<organism evidence="8 9">
    <name type="scientific">Cohaesibacter gelatinilyticus</name>
    <dbReference type="NCBI Taxonomy" id="372072"/>
    <lineage>
        <taxon>Bacteria</taxon>
        <taxon>Pseudomonadati</taxon>
        <taxon>Pseudomonadota</taxon>
        <taxon>Alphaproteobacteria</taxon>
        <taxon>Hyphomicrobiales</taxon>
        <taxon>Cohaesibacteraceae</taxon>
    </lineage>
</organism>
<dbReference type="Pfam" id="PF02361">
    <property type="entry name" value="CbiQ"/>
    <property type="match status" value="1"/>
</dbReference>
<dbReference type="RefSeq" id="WP_210200757.1">
    <property type="nucleotide sequence ID" value="NZ_OBEL01000001.1"/>
</dbReference>
<dbReference type="Proteomes" id="UP000219439">
    <property type="component" value="Unassembled WGS sequence"/>
</dbReference>
<proteinExistence type="inferred from homology"/>
<comment type="subcellular location">
    <subcellularLocation>
        <location evidence="1">Cell membrane</location>
        <topology evidence="1">Multi-pass membrane protein</topology>
    </subcellularLocation>
</comment>
<keyword evidence="5 7" id="KW-1133">Transmembrane helix</keyword>
<feature type="transmembrane region" description="Helical" evidence="7">
    <location>
        <begin position="85"/>
        <end position="109"/>
    </location>
</feature>
<feature type="transmembrane region" description="Helical" evidence="7">
    <location>
        <begin position="243"/>
        <end position="265"/>
    </location>
</feature>
<dbReference type="EMBL" id="OBEL01000001">
    <property type="protein sequence ID" value="SNZ07471.1"/>
    <property type="molecule type" value="Genomic_DNA"/>
</dbReference>
<evidence type="ECO:0000256" key="1">
    <source>
        <dbReference type="ARBA" id="ARBA00004651"/>
    </source>
</evidence>
<comment type="similarity">
    <text evidence="2">Belongs to the CbiQ family.</text>
</comment>
<evidence type="ECO:0000256" key="3">
    <source>
        <dbReference type="ARBA" id="ARBA00022475"/>
    </source>
</evidence>
<sequence>MSDILEQAGRAYDITGHELPTDHMWIRRLDPRVRIVALSAYAITLVQLTSIPLLLAALVLSFALMSQARLPVGPTIKRVAMMDSFIIFMLVMLPFTMAGTPLFHVFGFAASYEGVMKGIDILLKANAIVMATLALLSTLEPVTLGHALARLKVPAPLVHLLLFTVRYIEVLHEEYNRLRTAMKCRGFQPANRWHSYKSFGYLVGMLLIRSFERSERIMQAMKCRGFNGQFHLLDRMAFDRLDAVFVGFASLTMLTLLALEILNVLPS</sequence>
<evidence type="ECO:0000313" key="9">
    <source>
        <dbReference type="Proteomes" id="UP000219439"/>
    </source>
</evidence>
<keyword evidence="6 7" id="KW-0472">Membrane</keyword>
<dbReference type="PANTHER" id="PTHR34857">
    <property type="entry name" value="SLL0384 PROTEIN"/>
    <property type="match status" value="1"/>
</dbReference>
<evidence type="ECO:0000313" key="8">
    <source>
        <dbReference type="EMBL" id="SNZ07471.1"/>
    </source>
</evidence>
<dbReference type="PANTHER" id="PTHR34857:SF2">
    <property type="entry name" value="SLL0384 PROTEIN"/>
    <property type="match status" value="1"/>
</dbReference>
<dbReference type="InterPro" id="IPR003339">
    <property type="entry name" value="ABC/ECF_trnsptr_transmembrane"/>
</dbReference>
<gene>
    <name evidence="8" type="ORF">SAMN06265368_0996</name>
</gene>
<evidence type="ECO:0000256" key="5">
    <source>
        <dbReference type="ARBA" id="ARBA00022989"/>
    </source>
</evidence>
<protein>
    <submittedName>
        <fullName evidence="8">Cobalt/nickel transport system permease protein</fullName>
    </submittedName>
</protein>
<feature type="transmembrane region" description="Helical" evidence="7">
    <location>
        <begin position="35"/>
        <end position="65"/>
    </location>
</feature>